<proteinExistence type="predicted"/>
<sequence>MIPGSGSGDTIMSSKRSAKKIPFPLTEIPFSETLYELFLSFFFFFFPQRC</sequence>
<organism evidence="1">
    <name type="scientific">Rhizophora mucronata</name>
    <name type="common">Asiatic mangrove</name>
    <dbReference type="NCBI Taxonomy" id="61149"/>
    <lineage>
        <taxon>Eukaryota</taxon>
        <taxon>Viridiplantae</taxon>
        <taxon>Streptophyta</taxon>
        <taxon>Embryophyta</taxon>
        <taxon>Tracheophyta</taxon>
        <taxon>Spermatophyta</taxon>
        <taxon>Magnoliopsida</taxon>
        <taxon>eudicotyledons</taxon>
        <taxon>Gunneridae</taxon>
        <taxon>Pentapetalae</taxon>
        <taxon>rosids</taxon>
        <taxon>fabids</taxon>
        <taxon>Malpighiales</taxon>
        <taxon>Rhizophoraceae</taxon>
        <taxon>Rhizophora</taxon>
    </lineage>
</organism>
<evidence type="ECO:0000313" key="1">
    <source>
        <dbReference type="EMBL" id="MBX48184.1"/>
    </source>
</evidence>
<protein>
    <submittedName>
        <fullName evidence="1">Uncharacterized protein</fullName>
    </submittedName>
</protein>
<accession>A0A2P2P0D6</accession>
<dbReference type="EMBL" id="GGEC01067700">
    <property type="protein sequence ID" value="MBX48184.1"/>
    <property type="molecule type" value="Transcribed_RNA"/>
</dbReference>
<dbReference type="AlphaFoldDB" id="A0A2P2P0D6"/>
<reference evidence="1" key="1">
    <citation type="submission" date="2018-02" db="EMBL/GenBank/DDBJ databases">
        <title>Rhizophora mucronata_Transcriptome.</title>
        <authorList>
            <person name="Meera S.P."/>
            <person name="Sreeshan A."/>
            <person name="Augustine A."/>
        </authorList>
    </citation>
    <scope>NUCLEOTIDE SEQUENCE</scope>
    <source>
        <tissue evidence="1">Leaf</tissue>
    </source>
</reference>
<name>A0A2P2P0D6_RHIMU</name>